<name>R0E4L3_CAUVI</name>
<dbReference type="InterPro" id="IPR021109">
    <property type="entry name" value="Peptidase_aspartic_dom_sf"/>
</dbReference>
<dbReference type="InterPro" id="IPR034122">
    <property type="entry name" value="Retropepsin-like_bacterial"/>
</dbReference>
<dbReference type="AlphaFoldDB" id="R0E4L3"/>
<feature type="signal peptide" evidence="1">
    <location>
        <begin position="1"/>
        <end position="25"/>
    </location>
</feature>
<evidence type="ECO:0000313" key="2">
    <source>
        <dbReference type="EMBL" id="ENZ80533.1"/>
    </source>
</evidence>
<keyword evidence="3" id="KW-1185">Reference proteome</keyword>
<dbReference type="eggNOG" id="COG0412">
    <property type="taxonomic scope" value="Bacteria"/>
</dbReference>
<keyword evidence="1" id="KW-0732">Signal</keyword>
<evidence type="ECO:0000313" key="3">
    <source>
        <dbReference type="Proteomes" id="UP000013063"/>
    </source>
</evidence>
<evidence type="ECO:0008006" key="4">
    <source>
        <dbReference type="Google" id="ProtNLM"/>
    </source>
</evidence>
<evidence type="ECO:0000256" key="1">
    <source>
        <dbReference type="SAM" id="SignalP"/>
    </source>
</evidence>
<reference evidence="2 3" key="1">
    <citation type="journal article" date="2013" name="Genome Announc.">
        <title>Draft Genome Sequence for Caulobacter sp. Strain OR37, a Bacterium Tolerant to Heavy Metals.</title>
        <authorList>
            <person name="Utturkar S.M."/>
            <person name="Bollmann A."/>
            <person name="Brzoska R.M."/>
            <person name="Klingeman D.M."/>
            <person name="Epstein S.E."/>
            <person name="Palumbo A.V."/>
            <person name="Brown S.D."/>
        </authorList>
    </citation>
    <scope>NUCLEOTIDE SEQUENCE [LARGE SCALE GENOMIC DNA]</scope>
    <source>
        <strain evidence="2 3">OR37</strain>
    </source>
</reference>
<dbReference type="RefSeq" id="WP_004622943.1">
    <property type="nucleotide sequence ID" value="NZ_APMP01000030.1"/>
</dbReference>
<dbReference type="Pfam" id="PF13650">
    <property type="entry name" value="Asp_protease_2"/>
    <property type="match status" value="1"/>
</dbReference>
<sequence precursor="true">MNIAALPRRALIMAACLAGSAAASPAPPAPPLVVPFDFSRGAIEIEVKVHGQPLRVILDTGVDPSVIDLGRAQALGLRIDRGDGGEATGFGDGKGAQVFPGVIDQLTIGGRAFAPFDTVVSDMGGLSAGYGRSLDGVIGYSFLADKTVLIDYPNHTVAFLNRGNEAPRLTATCRKRWSAPLKTVDSFPIIPGFRFGASRAPVSLDTGSNGAVSLFKSALALPGVRANLSENGSVTRTGARGEAKSKSYIFKAPVGFGPFVATETAMSVYSEAGSTDTRVANVGNKLMADLKLKVLFDYRGKRLVFHGACG</sequence>
<dbReference type="InterPro" id="IPR001969">
    <property type="entry name" value="Aspartic_peptidase_AS"/>
</dbReference>
<dbReference type="GO" id="GO:0004190">
    <property type="term" value="F:aspartic-type endopeptidase activity"/>
    <property type="evidence" value="ECO:0007669"/>
    <property type="project" value="InterPro"/>
</dbReference>
<dbReference type="PATRIC" id="fig|1292034.3.peg.3526"/>
<dbReference type="SUPFAM" id="SSF50630">
    <property type="entry name" value="Acid proteases"/>
    <property type="match status" value="1"/>
</dbReference>
<comment type="caution">
    <text evidence="2">The sequence shown here is derived from an EMBL/GenBank/DDBJ whole genome shotgun (WGS) entry which is preliminary data.</text>
</comment>
<organism evidence="2 3">
    <name type="scientific">Caulobacter vibrioides OR37</name>
    <dbReference type="NCBI Taxonomy" id="1292034"/>
    <lineage>
        <taxon>Bacteria</taxon>
        <taxon>Pseudomonadati</taxon>
        <taxon>Pseudomonadota</taxon>
        <taxon>Alphaproteobacteria</taxon>
        <taxon>Caulobacterales</taxon>
        <taxon>Caulobacteraceae</taxon>
        <taxon>Caulobacter</taxon>
    </lineage>
</organism>
<dbReference type="GO" id="GO:0006508">
    <property type="term" value="P:proteolysis"/>
    <property type="evidence" value="ECO:0007669"/>
    <property type="project" value="InterPro"/>
</dbReference>
<dbReference type="EMBL" id="APMP01000030">
    <property type="protein sequence ID" value="ENZ80533.1"/>
    <property type="molecule type" value="Genomic_DNA"/>
</dbReference>
<protein>
    <recommendedName>
        <fullName evidence="4">Peptidase A2 domain-containing protein</fullName>
    </recommendedName>
</protein>
<gene>
    <name evidence="2" type="ORF">OR37_03559</name>
</gene>
<dbReference type="STRING" id="1292034.OR37_03559"/>
<dbReference type="Proteomes" id="UP000013063">
    <property type="component" value="Unassembled WGS sequence"/>
</dbReference>
<dbReference type="CDD" id="cd05483">
    <property type="entry name" value="retropepsin_like_bacteria"/>
    <property type="match status" value="1"/>
</dbReference>
<feature type="chain" id="PRO_5004348694" description="Peptidase A2 domain-containing protein" evidence="1">
    <location>
        <begin position="26"/>
        <end position="310"/>
    </location>
</feature>
<dbReference type="Gene3D" id="2.40.70.10">
    <property type="entry name" value="Acid Proteases"/>
    <property type="match status" value="1"/>
</dbReference>
<dbReference type="OrthoDB" id="7184860at2"/>
<accession>R0E4L3</accession>
<dbReference type="PROSITE" id="PS00141">
    <property type="entry name" value="ASP_PROTEASE"/>
    <property type="match status" value="1"/>
</dbReference>
<proteinExistence type="predicted"/>